<dbReference type="Proteomes" id="UP001107961">
    <property type="component" value="Unassembled WGS sequence"/>
</dbReference>
<protein>
    <submittedName>
        <fullName evidence="1">Uncharacterized protein</fullName>
    </submittedName>
</protein>
<name>A0A9Q3W7V8_9GAMM</name>
<dbReference type="KEGG" id="axe:P40_14330"/>
<reference evidence="1" key="1">
    <citation type="submission" date="2022-01" db="EMBL/GenBank/DDBJ databases">
        <authorList>
            <person name="Karlyshev A.V."/>
            <person name="Jaspars M."/>
        </authorList>
    </citation>
    <scope>NUCLEOTIDE SEQUENCE</scope>
    <source>
        <strain evidence="1">AGSA3-2</strain>
    </source>
</reference>
<accession>A0A9Q3W7V8</accession>
<evidence type="ECO:0000313" key="2">
    <source>
        <dbReference type="Proteomes" id="UP001107961"/>
    </source>
</evidence>
<keyword evidence="2" id="KW-1185">Reference proteome</keyword>
<dbReference type="EMBL" id="JAJVKT010000031">
    <property type="protein sequence ID" value="MCE7510821.1"/>
    <property type="molecule type" value="Genomic_DNA"/>
</dbReference>
<sequence>MAQRLRHTLVLEPGFGPPSPYAWSGLPESPETTERVAHRLGLHGEGGLLVPDRGYGHRLKSVLSRRSLVRRGLRHGELEVLSRVAALLVNEHTGNIQVLDREQRPLDPQALMLLLRVDPDGVRQSVDEQIQQHQQRLEGLVTLHHCTPAPGEQPLLSPMAAEEPEPAMLPFRAGLWERFLALWSARRRACLASRRRQWQEQQQQVRLAWLQRLHRHAGQFERLRRLYQAARQGQRQALEGVLAHRLSMVPWPRVTQVAFQLSDDLRGLTLEVDVPDPALFPYTKLRPHPRGAGVLVTWLSDGARRRLHREHAHATGVRLIGEALAAIPQVHWLVLSAHGRGRAGDPVRGHYLYSVRVERGGWRGLVFEEFSSHPPERILSGFEYRQTLDGQGNWRPVQPFSTQPPEAL</sequence>
<gene>
    <name evidence="1" type="ORF">LZG35_19460</name>
</gene>
<comment type="caution">
    <text evidence="1">The sequence shown here is derived from an EMBL/GenBank/DDBJ whole genome shotgun (WGS) entry which is preliminary data.</text>
</comment>
<evidence type="ECO:0000313" key="1">
    <source>
        <dbReference type="EMBL" id="MCE7510821.1"/>
    </source>
</evidence>
<dbReference type="AlphaFoldDB" id="A0A9Q3W7V8"/>
<dbReference type="RefSeq" id="WP_022995195.1">
    <property type="nucleotide sequence ID" value="NZ_CBDDTQ010000005.1"/>
</dbReference>
<proteinExistence type="predicted"/>
<organism evidence="1 2">
    <name type="scientific">Alloalcanivorax xenomutans</name>
    <dbReference type="NCBI Taxonomy" id="1094342"/>
    <lineage>
        <taxon>Bacteria</taxon>
        <taxon>Pseudomonadati</taxon>
        <taxon>Pseudomonadota</taxon>
        <taxon>Gammaproteobacteria</taxon>
        <taxon>Oceanospirillales</taxon>
        <taxon>Alcanivoracaceae</taxon>
        <taxon>Alloalcanivorax</taxon>
    </lineage>
</organism>